<protein>
    <recommendedName>
        <fullName evidence="10">Addiction module toxin, HicA family</fullName>
    </recommendedName>
</protein>
<reference evidence="8 9" key="1">
    <citation type="journal article" date="2016" name="Nat. Commun.">
        <title>Thousands of microbial genomes shed light on interconnected biogeochemical processes in an aquifer system.</title>
        <authorList>
            <person name="Anantharaman K."/>
            <person name="Brown C.T."/>
            <person name="Hug L.A."/>
            <person name="Sharon I."/>
            <person name="Castelle C.J."/>
            <person name="Probst A.J."/>
            <person name="Thomas B.C."/>
            <person name="Singh A."/>
            <person name="Wilkins M.J."/>
            <person name="Karaoz U."/>
            <person name="Brodie E.L."/>
            <person name="Williams K.H."/>
            <person name="Hubbard S.S."/>
            <person name="Banfield J.F."/>
        </authorList>
    </citation>
    <scope>NUCLEOTIDE SEQUENCE [LARGE SCALE GENOMIC DNA]</scope>
</reference>
<evidence type="ECO:0008006" key="10">
    <source>
        <dbReference type="Google" id="ProtNLM"/>
    </source>
</evidence>
<keyword evidence="4" id="KW-0255">Endonuclease</keyword>
<evidence type="ECO:0000256" key="2">
    <source>
        <dbReference type="ARBA" id="ARBA00022649"/>
    </source>
</evidence>
<gene>
    <name evidence="8" type="ORF">A3B13_02745</name>
</gene>
<comment type="similarity">
    <text evidence="1">Belongs to the HicA mRNA interferase family.</text>
</comment>
<dbReference type="InterPro" id="IPR038570">
    <property type="entry name" value="HicA_sf"/>
</dbReference>
<evidence type="ECO:0000256" key="3">
    <source>
        <dbReference type="ARBA" id="ARBA00022722"/>
    </source>
</evidence>
<evidence type="ECO:0000313" key="8">
    <source>
        <dbReference type="EMBL" id="OGZ00933.1"/>
    </source>
</evidence>
<accession>A0A1G2CHQ1</accession>
<dbReference type="GO" id="GO:0003729">
    <property type="term" value="F:mRNA binding"/>
    <property type="evidence" value="ECO:0007669"/>
    <property type="project" value="InterPro"/>
</dbReference>
<keyword evidence="5" id="KW-0378">Hydrolase</keyword>
<evidence type="ECO:0000256" key="6">
    <source>
        <dbReference type="ARBA" id="ARBA00022884"/>
    </source>
</evidence>
<keyword evidence="3" id="KW-0540">Nuclease</keyword>
<comment type="caution">
    <text evidence="8">The sequence shown here is derived from an EMBL/GenBank/DDBJ whole genome shotgun (WGS) entry which is preliminary data.</text>
</comment>
<dbReference type="GO" id="GO:0004519">
    <property type="term" value="F:endonuclease activity"/>
    <property type="evidence" value="ECO:0007669"/>
    <property type="project" value="UniProtKB-KW"/>
</dbReference>
<dbReference type="EMBL" id="MHKZ01000010">
    <property type="protein sequence ID" value="OGZ00933.1"/>
    <property type="molecule type" value="Genomic_DNA"/>
</dbReference>
<evidence type="ECO:0000256" key="4">
    <source>
        <dbReference type="ARBA" id="ARBA00022759"/>
    </source>
</evidence>
<evidence type="ECO:0000256" key="5">
    <source>
        <dbReference type="ARBA" id="ARBA00022801"/>
    </source>
</evidence>
<proteinExistence type="inferred from homology"/>
<keyword evidence="2" id="KW-1277">Toxin-antitoxin system</keyword>
<keyword evidence="7" id="KW-0346">Stress response</keyword>
<dbReference type="Pfam" id="PF07927">
    <property type="entry name" value="HicA_toxin"/>
    <property type="match status" value="1"/>
</dbReference>
<sequence length="74" mass="8231">MSKTFSGKLVVKVLCREFGFFVVSQRGSHIKLNRKKGNRTIVTIVPMHNELAHGTLLGVLEMAEIDTGDFIKSV</sequence>
<dbReference type="STRING" id="1798649.A3B13_02745"/>
<dbReference type="AlphaFoldDB" id="A0A1G2CHQ1"/>
<dbReference type="GO" id="GO:0016787">
    <property type="term" value="F:hydrolase activity"/>
    <property type="evidence" value="ECO:0007669"/>
    <property type="project" value="UniProtKB-KW"/>
</dbReference>
<dbReference type="Proteomes" id="UP000176287">
    <property type="component" value="Unassembled WGS sequence"/>
</dbReference>
<evidence type="ECO:0000313" key="9">
    <source>
        <dbReference type="Proteomes" id="UP000176287"/>
    </source>
</evidence>
<keyword evidence="6" id="KW-0694">RNA-binding</keyword>
<organism evidence="8 9">
    <name type="scientific">Candidatus Liptonbacteria bacterium RIFCSPLOWO2_01_FULL_45_15</name>
    <dbReference type="NCBI Taxonomy" id="1798649"/>
    <lineage>
        <taxon>Bacteria</taxon>
        <taxon>Candidatus Liptoniibacteriota</taxon>
    </lineage>
</organism>
<name>A0A1G2CHQ1_9BACT</name>
<evidence type="ECO:0000256" key="7">
    <source>
        <dbReference type="ARBA" id="ARBA00023016"/>
    </source>
</evidence>
<evidence type="ECO:0000256" key="1">
    <source>
        <dbReference type="ARBA" id="ARBA00006620"/>
    </source>
</evidence>
<dbReference type="InterPro" id="IPR012933">
    <property type="entry name" value="HicA_mRNA_interferase"/>
</dbReference>
<dbReference type="SUPFAM" id="SSF54786">
    <property type="entry name" value="YcfA/nrd intein domain"/>
    <property type="match status" value="1"/>
</dbReference>
<dbReference type="Gene3D" id="3.30.920.30">
    <property type="entry name" value="Hypothetical protein"/>
    <property type="match status" value="1"/>
</dbReference>